<evidence type="ECO:0000256" key="10">
    <source>
        <dbReference type="PIRSR" id="PIRSR000018-51"/>
    </source>
</evidence>
<keyword evidence="5" id="KW-0732">Signal</keyword>
<name>A0AA35V5C6_9PROT</name>
<feature type="binding site" description="axial binding residue" evidence="10">
    <location>
        <position position="61"/>
    </location>
    <ligand>
        <name>heme c</name>
        <dbReference type="ChEBI" id="CHEBI:61717"/>
        <label>1</label>
    </ligand>
    <ligandPart>
        <name>Fe</name>
        <dbReference type="ChEBI" id="CHEBI:18248"/>
    </ligandPart>
</feature>
<comment type="cofactor">
    <cofactor evidence="9">
        <name>heme c</name>
        <dbReference type="ChEBI" id="CHEBI:61717"/>
    </cofactor>
    <text evidence="9">Binds 3 heme c groups covalently per subunit.</text>
</comment>
<dbReference type="InterPro" id="IPR036909">
    <property type="entry name" value="Cyt_c-like_dom_sf"/>
</dbReference>
<evidence type="ECO:0000259" key="11">
    <source>
        <dbReference type="PROSITE" id="PS51007"/>
    </source>
</evidence>
<sequence length="443" mass="48117">MIKRVAAAVVGLGVLGGGGFLAYAWYPSIAPITPPQPSSFSPDKIRRGALVAAAGYCSECHTRQDLGGGPDLAGDYKMETPFGDLFSSNITPDPETGIGTWSEEAFRRAMWKGVDREGTQLYPAFPFDHFTQMTAEDISDLYAFIMTRPAVHLKPRDNTIPFPINIRLIGQGAWKLLYFTPGRYKPNPQKDAEWNRGAYLAEGASHCSSCHTPRDFMGAEKQSAKYDGAVIDGWIAPPLNAHNPTPTAWTEDELFAYLRNGVAPLHGPAGGPMSPVPHTFLSQLPASDVHAIAHYFADLDHAAERQSGDAAAVTTAMQRSGTDLVGPTVDPDAKLYQGACGACHYNSGKGPVLGRPELALNNALWLDEPNNLFMVMLHGLTAEEGQSHVAMPSFYTALDDHDMARIAAYLRRTRTNRPAWKDLEKKAAEARATLKTPPVNASR</sequence>
<dbReference type="AlphaFoldDB" id="A0AA35V5C6"/>
<keyword evidence="7 10" id="KW-0408">Iron</keyword>
<reference evidence="12" key="1">
    <citation type="submission" date="2023-03" db="EMBL/GenBank/DDBJ databases">
        <authorList>
            <person name="Cleenwerck I."/>
        </authorList>
    </citation>
    <scope>NUCLEOTIDE SEQUENCE</scope>
    <source>
        <strain evidence="12">LMG 32879</strain>
    </source>
</reference>
<proteinExistence type="predicted"/>
<evidence type="ECO:0000313" key="12">
    <source>
        <dbReference type="EMBL" id="CAI9120057.1"/>
    </source>
</evidence>
<dbReference type="SUPFAM" id="SSF46626">
    <property type="entry name" value="Cytochrome c"/>
    <property type="match status" value="3"/>
</dbReference>
<organism evidence="12 13">
    <name type="scientific">Brytella acorum</name>
    <dbReference type="NCBI Taxonomy" id="2959299"/>
    <lineage>
        <taxon>Bacteria</taxon>
        <taxon>Pseudomonadati</taxon>
        <taxon>Pseudomonadota</taxon>
        <taxon>Alphaproteobacteria</taxon>
        <taxon>Acetobacterales</taxon>
        <taxon>Acetobacteraceae</taxon>
        <taxon>Brytella</taxon>
    </lineage>
</organism>
<dbReference type="Pfam" id="PF00034">
    <property type="entry name" value="Cytochrom_C"/>
    <property type="match status" value="3"/>
</dbReference>
<accession>A0AA35V5C6</accession>
<feature type="domain" description="Cytochrome c" evidence="11">
    <location>
        <begin position="192"/>
        <end position="300"/>
    </location>
</feature>
<dbReference type="PANTHER" id="PTHR35008">
    <property type="entry name" value="BLL4482 PROTEIN-RELATED"/>
    <property type="match status" value="1"/>
</dbReference>
<dbReference type="GO" id="GO:0009055">
    <property type="term" value="F:electron transfer activity"/>
    <property type="evidence" value="ECO:0007669"/>
    <property type="project" value="InterPro"/>
</dbReference>
<dbReference type="PIRSF" id="PIRSF000018">
    <property type="entry name" value="Mb_ADH_cyt_c"/>
    <property type="match status" value="1"/>
</dbReference>
<feature type="binding site" description="covalent" evidence="9">
    <location>
        <position position="343"/>
    </location>
    <ligand>
        <name>heme c</name>
        <dbReference type="ChEBI" id="CHEBI:61717"/>
        <label>3</label>
    </ligand>
</feature>
<evidence type="ECO:0000256" key="2">
    <source>
        <dbReference type="ARBA" id="ARBA00022475"/>
    </source>
</evidence>
<dbReference type="EMBL" id="CATKSH010000004">
    <property type="protein sequence ID" value="CAI9120057.1"/>
    <property type="molecule type" value="Genomic_DNA"/>
</dbReference>
<feature type="binding site" description="covalent" evidence="9">
    <location>
        <position position="340"/>
    </location>
    <ligand>
        <name>heme c</name>
        <dbReference type="ChEBI" id="CHEBI:61717"/>
        <label>3</label>
    </ligand>
</feature>
<dbReference type="PROSITE" id="PS51007">
    <property type="entry name" value="CYTC"/>
    <property type="match status" value="3"/>
</dbReference>
<feature type="binding site" description="covalent" evidence="9">
    <location>
        <position position="57"/>
    </location>
    <ligand>
        <name>heme c</name>
        <dbReference type="ChEBI" id="CHEBI:61717"/>
        <label>1</label>
    </ligand>
</feature>
<dbReference type="GO" id="GO:0005886">
    <property type="term" value="C:plasma membrane"/>
    <property type="evidence" value="ECO:0007669"/>
    <property type="project" value="UniProtKB-SubCell"/>
</dbReference>
<dbReference type="InterPro" id="IPR014353">
    <property type="entry name" value="Membr-bd_ADH_cyt_c"/>
</dbReference>
<evidence type="ECO:0000256" key="4">
    <source>
        <dbReference type="ARBA" id="ARBA00022723"/>
    </source>
</evidence>
<dbReference type="GO" id="GO:0005506">
    <property type="term" value="F:iron ion binding"/>
    <property type="evidence" value="ECO:0007669"/>
    <property type="project" value="InterPro"/>
</dbReference>
<comment type="caution">
    <text evidence="12">The sequence shown here is derived from an EMBL/GenBank/DDBJ whole genome shotgun (WGS) entry which is preliminary data.</text>
</comment>
<dbReference type="Gene3D" id="1.10.760.10">
    <property type="entry name" value="Cytochrome c-like domain"/>
    <property type="match status" value="3"/>
</dbReference>
<evidence type="ECO:0000256" key="8">
    <source>
        <dbReference type="ARBA" id="ARBA00023136"/>
    </source>
</evidence>
<keyword evidence="8" id="KW-0472">Membrane</keyword>
<dbReference type="Proteomes" id="UP001176960">
    <property type="component" value="Unassembled WGS sequence"/>
</dbReference>
<keyword evidence="2" id="KW-1003">Cell membrane</keyword>
<dbReference type="RefSeq" id="WP_289842032.1">
    <property type="nucleotide sequence ID" value="NZ_CATKSH010000004.1"/>
</dbReference>
<dbReference type="GO" id="GO:0020037">
    <property type="term" value="F:heme binding"/>
    <property type="evidence" value="ECO:0007669"/>
    <property type="project" value="InterPro"/>
</dbReference>
<feature type="binding site" description="axial binding residue" evidence="10">
    <location>
        <position position="211"/>
    </location>
    <ligand>
        <name>heme c</name>
        <dbReference type="ChEBI" id="CHEBI:61717"/>
        <label>2</label>
    </ligand>
    <ligandPart>
        <name>Fe</name>
        <dbReference type="ChEBI" id="CHEBI:18248"/>
    </ligandPart>
</feature>
<keyword evidence="13" id="KW-1185">Reference proteome</keyword>
<comment type="subcellular location">
    <subcellularLocation>
        <location evidence="1">Cell membrane</location>
    </subcellularLocation>
</comment>
<feature type="binding site" description="covalent" evidence="9">
    <location>
        <position position="210"/>
    </location>
    <ligand>
        <name>heme c</name>
        <dbReference type="ChEBI" id="CHEBI:61717"/>
        <label>2</label>
    </ligand>
</feature>
<dbReference type="GO" id="GO:0016614">
    <property type="term" value="F:oxidoreductase activity, acting on CH-OH group of donors"/>
    <property type="evidence" value="ECO:0007669"/>
    <property type="project" value="InterPro"/>
</dbReference>
<keyword evidence="6" id="KW-0677">Repeat</keyword>
<dbReference type="PANTHER" id="PTHR35008:SF8">
    <property type="entry name" value="ALCOHOL DEHYDROGENASE CYTOCHROME C SUBUNIT"/>
    <property type="match status" value="1"/>
</dbReference>
<protein>
    <submittedName>
        <fullName evidence="12">Cytochrome c</fullName>
    </submittedName>
</protein>
<evidence type="ECO:0000256" key="1">
    <source>
        <dbReference type="ARBA" id="ARBA00004236"/>
    </source>
</evidence>
<evidence type="ECO:0000256" key="7">
    <source>
        <dbReference type="ARBA" id="ARBA00023004"/>
    </source>
</evidence>
<feature type="binding site" description="covalent" evidence="9">
    <location>
        <position position="60"/>
    </location>
    <ligand>
        <name>heme c</name>
        <dbReference type="ChEBI" id="CHEBI:61717"/>
        <label>1</label>
    </ligand>
</feature>
<feature type="domain" description="Cytochrome c" evidence="11">
    <location>
        <begin position="43"/>
        <end position="149"/>
    </location>
</feature>
<feature type="domain" description="Cytochrome c" evidence="11">
    <location>
        <begin position="327"/>
        <end position="414"/>
    </location>
</feature>
<keyword evidence="4 10" id="KW-0479">Metal-binding</keyword>
<dbReference type="InterPro" id="IPR051459">
    <property type="entry name" value="Cytochrome_c-type_DH"/>
</dbReference>
<feature type="binding site" description="covalent" evidence="9">
    <location>
        <position position="207"/>
    </location>
    <ligand>
        <name>heme c</name>
        <dbReference type="ChEBI" id="CHEBI:61717"/>
        <label>2</label>
    </ligand>
</feature>
<feature type="binding site" description="axial binding residue" evidence="10">
    <location>
        <position position="344"/>
    </location>
    <ligand>
        <name>heme c</name>
        <dbReference type="ChEBI" id="CHEBI:61717"/>
        <label>3</label>
    </ligand>
    <ligandPart>
        <name>Fe</name>
        <dbReference type="ChEBI" id="CHEBI:18248"/>
    </ligandPart>
</feature>
<evidence type="ECO:0000256" key="5">
    <source>
        <dbReference type="ARBA" id="ARBA00022729"/>
    </source>
</evidence>
<evidence type="ECO:0000256" key="9">
    <source>
        <dbReference type="PIRSR" id="PIRSR000018-50"/>
    </source>
</evidence>
<evidence type="ECO:0000256" key="3">
    <source>
        <dbReference type="ARBA" id="ARBA00022617"/>
    </source>
</evidence>
<evidence type="ECO:0000313" key="13">
    <source>
        <dbReference type="Proteomes" id="UP001176960"/>
    </source>
</evidence>
<gene>
    <name evidence="12" type="ORF">LMG32879_000885</name>
</gene>
<evidence type="ECO:0000256" key="6">
    <source>
        <dbReference type="ARBA" id="ARBA00022737"/>
    </source>
</evidence>
<dbReference type="InterPro" id="IPR009056">
    <property type="entry name" value="Cyt_c-like_dom"/>
</dbReference>
<keyword evidence="3 9" id="KW-0349">Heme</keyword>